<dbReference type="InterPro" id="IPR025388">
    <property type="entry name" value="Alginate_export_dom"/>
</dbReference>
<accession>A0A266Q668</accession>
<dbReference type="EMBL" id="NHNI01000002">
    <property type="protein sequence ID" value="OZY84871.1"/>
    <property type="molecule type" value="Genomic_DNA"/>
</dbReference>
<gene>
    <name evidence="3" type="ORF">CBP51_17060</name>
</gene>
<dbReference type="Pfam" id="PF13372">
    <property type="entry name" value="Alginate_exp"/>
    <property type="match status" value="1"/>
</dbReference>
<evidence type="ECO:0000313" key="4">
    <source>
        <dbReference type="Proteomes" id="UP000216101"/>
    </source>
</evidence>
<evidence type="ECO:0000256" key="1">
    <source>
        <dbReference type="SAM" id="SignalP"/>
    </source>
</evidence>
<evidence type="ECO:0000259" key="2">
    <source>
        <dbReference type="Pfam" id="PF13372"/>
    </source>
</evidence>
<feature type="domain" description="Alginate export" evidence="2">
    <location>
        <begin position="39"/>
        <end position="290"/>
    </location>
</feature>
<dbReference type="AlphaFoldDB" id="A0A266Q668"/>
<dbReference type="Proteomes" id="UP000216101">
    <property type="component" value="Unassembled WGS sequence"/>
</dbReference>
<keyword evidence="4" id="KW-1185">Reference proteome</keyword>
<dbReference type="RefSeq" id="WP_094985862.1">
    <property type="nucleotide sequence ID" value="NZ_NHNI01000002.1"/>
</dbReference>
<keyword evidence="1" id="KW-0732">Signal</keyword>
<feature type="signal peptide" evidence="1">
    <location>
        <begin position="1"/>
        <end position="24"/>
    </location>
</feature>
<protein>
    <recommendedName>
        <fullName evidence="2">Alginate export domain-containing protein</fullName>
    </recommendedName>
</protein>
<feature type="chain" id="PRO_5012176107" description="Alginate export domain-containing protein" evidence="1">
    <location>
        <begin position="25"/>
        <end position="404"/>
    </location>
</feature>
<dbReference type="InterPro" id="IPR023614">
    <property type="entry name" value="Porin_dom_sf"/>
</dbReference>
<sequence length="404" mass="44570">MKKTMFHLVMATGTFIFCAPYASAKTFTESLQQGSVVKVSFRTRYEDVSEEGLKDSDALTTRSRLSYQSGAWNGLGFSAEFDDVTELTGDVDYRTAPSGDLNNPGTAIIADPEGTEVNQAFVSYTTTNNQLKYGRQRLILDNARFIGNVGWRQNEQTYDGVSWVNKTTDVINFAYAYINNVNRVFGDDNPIQGDHKHNSHLFNVSYSGFNAGKLIAYTYLLDVENPTVAKSASSDTLGVRWQGAASQTFLYNLEYAQQTKAGAAGEFEADYFLAEGTLNLSPFAFTLGYELLGSDEGLYGFSTPLATMHAFQGWADKFLATPVAGLEDKYINVGVTAAGAQILVSYHQFDSDKGALDYGNEIDFSVSRKFGPVVLMAKYADFSMGKVAAFKDTKKFWLMADWSF</sequence>
<comment type="caution">
    <text evidence="3">The sequence shown here is derived from an EMBL/GenBank/DDBJ whole genome shotgun (WGS) entry which is preliminary data.</text>
</comment>
<reference evidence="4" key="1">
    <citation type="submission" date="2017-05" db="EMBL/GenBank/DDBJ databases">
        <authorList>
            <person name="Barney B.M."/>
        </authorList>
    </citation>
    <scope>NUCLEOTIDE SEQUENCE [LARGE SCALE GENOMIC DNA]</scope>
    <source>
        <strain evidence="4">PSBB022</strain>
    </source>
</reference>
<organism evidence="3 4">
    <name type="scientific">Cellvibrio mixtus</name>
    <dbReference type="NCBI Taxonomy" id="39650"/>
    <lineage>
        <taxon>Bacteria</taxon>
        <taxon>Pseudomonadati</taxon>
        <taxon>Pseudomonadota</taxon>
        <taxon>Gammaproteobacteria</taxon>
        <taxon>Cellvibrionales</taxon>
        <taxon>Cellvibrionaceae</taxon>
        <taxon>Cellvibrio</taxon>
    </lineage>
</organism>
<name>A0A266Q668_9GAMM</name>
<dbReference type="Gene3D" id="2.40.160.10">
    <property type="entry name" value="Porin"/>
    <property type="match status" value="1"/>
</dbReference>
<evidence type="ECO:0000313" key="3">
    <source>
        <dbReference type="EMBL" id="OZY84871.1"/>
    </source>
</evidence>
<proteinExistence type="predicted"/>